<dbReference type="CDD" id="cd00561">
    <property type="entry name" value="CobA_ACA"/>
    <property type="match status" value="1"/>
</dbReference>
<dbReference type="GO" id="GO:0009236">
    <property type="term" value="P:cobalamin biosynthetic process"/>
    <property type="evidence" value="ECO:0007669"/>
    <property type="project" value="InterPro"/>
</dbReference>
<dbReference type="GO" id="GO:0008817">
    <property type="term" value="F:corrinoid adenosyltransferase activity"/>
    <property type="evidence" value="ECO:0007669"/>
    <property type="project" value="UniProtKB-EC"/>
</dbReference>
<dbReference type="NCBIfam" id="NF004637">
    <property type="entry name" value="PRK05986.1"/>
    <property type="match status" value="1"/>
</dbReference>
<gene>
    <name evidence="1" type="ORF">HNR42_001721</name>
</gene>
<dbReference type="InterPro" id="IPR003724">
    <property type="entry name" value="CblAdoTrfase_CobA"/>
</dbReference>
<dbReference type="RefSeq" id="WP_183986557.1">
    <property type="nucleotide sequence ID" value="NZ_JACHHG010000005.1"/>
</dbReference>
<dbReference type="Pfam" id="PF02572">
    <property type="entry name" value="CobA_CobO_BtuR"/>
    <property type="match status" value="1"/>
</dbReference>
<proteinExistence type="predicted"/>
<dbReference type="NCBIfam" id="TIGR00708">
    <property type="entry name" value="cobA"/>
    <property type="match status" value="1"/>
</dbReference>
<keyword evidence="2" id="KW-1185">Reference proteome</keyword>
<dbReference type="PIRSF" id="PIRSF015617">
    <property type="entry name" value="Adensltrnsf_CobA"/>
    <property type="match status" value="1"/>
</dbReference>
<dbReference type="Gene3D" id="3.40.50.300">
    <property type="entry name" value="P-loop containing nucleotide triphosphate hydrolases"/>
    <property type="match status" value="1"/>
</dbReference>
<dbReference type="EMBL" id="JACHHG010000005">
    <property type="protein sequence ID" value="MBB6098296.1"/>
    <property type="molecule type" value="Genomic_DNA"/>
</dbReference>
<dbReference type="AlphaFoldDB" id="A0A841HZK2"/>
<keyword evidence="1" id="KW-0808">Transferase</keyword>
<name>A0A841HZK2_9DEIO</name>
<dbReference type="Proteomes" id="UP000569951">
    <property type="component" value="Unassembled WGS sequence"/>
</dbReference>
<organism evidence="1 2">
    <name type="scientific">Deinobacterium chartae</name>
    <dbReference type="NCBI Taxonomy" id="521158"/>
    <lineage>
        <taxon>Bacteria</taxon>
        <taxon>Thermotogati</taxon>
        <taxon>Deinococcota</taxon>
        <taxon>Deinococci</taxon>
        <taxon>Deinococcales</taxon>
        <taxon>Deinococcaceae</taxon>
        <taxon>Deinobacterium</taxon>
    </lineage>
</organism>
<comment type="caution">
    <text evidence="1">The sequence shown here is derived from an EMBL/GenBank/DDBJ whole genome shotgun (WGS) entry which is preliminary data.</text>
</comment>
<dbReference type="PANTHER" id="PTHR46638">
    <property type="entry name" value="CORRINOID ADENOSYLTRANSFERASE"/>
    <property type="match status" value="1"/>
</dbReference>
<dbReference type="PANTHER" id="PTHR46638:SF1">
    <property type="entry name" value="CORRINOID ADENOSYLTRANSFERASE"/>
    <property type="match status" value="1"/>
</dbReference>
<sequence length="188" mass="20740">MSQGPHTEKPYQKPTGERRGLVIINTGNGKGKTTAALGLLMRAQGRGLRTRLFQFIKHEGAKFGEHRSLAALNIPFEGLGDGFSWTSKDLDNSAGLAQAGWEVAKAAILSQDYDLIVLDEATYPINWGWISLEDVLETLRNRPRNLHVVITGRRAPEALIEYADTVTEMQPVKHAFQAGIPAQRGIEH</sequence>
<reference evidence="1 2" key="1">
    <citation type="submission" date="2020-08" db="EMBL/GenBank/DDBJ databases">
        <title>Genomic Encyclopedia of Type Strains, Phase IV (KMG-IV): sequencing the most valuable type-strain genomes for metagenomic binning, comparative biology and taxonomic classification.</title>
        <authorList>
            <person name="Goeker M."/>
        </authorList>
    </citation>
    <scope>NUCLEOTIDE SEQUENCE [LARGE SCALE GENOMIC DNA]</scope>
    <source>
        <strain evidence="1 2">DSM 21458</strain>
    </source>
</reference>
<dbReference type="InterPro" id="IPR027417">
    <property type="entry name" value="P-loop_NTPase"/>
</dbReference>
<protein>
    <submittedName>
        <fullName evidence="1">Cob(I)alamin adenosyltransferase</fullName>
        <ecNumber evidence="1">2.5.1.17</ecNumber>
    </submittedName>
</protein>
<accession>A0A841HZK2</accession>
<dbReference type="SUPFAM" id="SSF52540">
    <property type="entry name" value="P-loop containing nucleoside triphosphate hydrolases"/>
    <property type="match status" value="1"/>
</dbReference>
<evidence type="ECO:0000313" key="1">
    <source>
        <dbReference type="EMBL" id="MBB6098296.1"/>
    </source>
</evidence>
<dbReference type="EC" id="2.5.1.17" evidence="1"/>
<dbReference type="GO" id="GO:0005524">
    <property type="term" value="F:ATP binding"/>
    <property type="evidence" value="ECO:0007669"/>
    <property type="project" value="InterPro"/>
</dbReference>
<evidence type="ECO:0000313" key="2">
    <source>
        <dbReference type="Proteomes" id="UP000569951"/>
    </source>
</evidence>